<dbReference type="Pfam" id="PF03861">
    <property type="entry name" value="ANTAR"/>
    <property type="match status" value="1"/>
</dbReference>
<dbReference type="InterPro" id="IPR050595">
    <property type="entry name" value="Bact_response_regulator"/>
</dbReference>
<proteinExistence type="predicted"/>
<dbReference type="InterPro" id="IPR011006">
    <property type="entry name" value="CheY-like_superfamily"/>
</dbReference>
<protein>
    <submittedName>
        <fullName evidence="3">Fis family transcriptional regulator</fullName>
    </submittedName>
</protein>
<dbReference type="GO" id="GO:0003723">
    <property type="term" value="F:RNA binding"/>
    <property type="evidence" value="ECO:0007669"/>
    <property type="project" value="InterPro"/>
</dbReference>
<dbReference type="Proteomes" id="UP000283095">
    <property type="component" value="Chromosome"/>
</dbReference>
<dbReference type="OrthoDB" id="9780153at2"/>
<evidence type="ECO:0000256" key="2">
    <source>
        <dbReference type="ARBA" id="ARBA00023012"/>
    </source>
</evidence>
<gene>
    <name evidence="3" type="primary">nasT</name>
    <name evidence="3" type="ORF">BAOM_3178</name>
</gene>
<sequence length="190" mass="21489">MNKRIMVVEDESIVRLDIAMMLKDAGYEVIAEAGDGEMAIELAYSLKPDLIIMDIKMPKLNGLKASEIISNKFNIPILLLTAYSQREYIDKAKQANILGYLVKPISEASLIPAIEIALKQAENANAYKEKVQEMNEKLKNRKIVEKAKGILIKQFNLSEDTAYKKMRTISMNKQVTLEKVAKHVISKYNV</sequence>
<dbReference type="SMART" id="SM00448">
    <property type="entry name" value="REC"/>
    <property type="match status" value="1"/>
</dbReference>
<evidence type="ECO:0000313" key="4">
    <source>
        <dbReference type="Proteomes" id="UP000283095"/>
    </source>
</evidence>
<dbReference type="InterPro" id="IPR005561">
    <property type="entry name" value="ANTAR"/>
</dbReference>
<reference evidence="3 4" key="1">
    <citation type="submission" date="2018-01" db="EMBL/GenBank/DDBJ databases">
        <title>Bacillus asahii Genome sequencing and assembly.</title>
        <authorList>
            <person name="Jiang H."/>
            <person name="Feng Y."/>
            <person name="Zhao F."/>
            <person name="Lin X."/>
        </authorList>
    </citation>
    <scope>NUCLEOTIDE SEQUENCE [LARGE SCALE GENOMIC DNA]</scope>
    <source>
        <strain evidence="3 4">OM18</strain>
    </source>
</reference>
<dbReference type="Pfam" id="PF00072">
    <property type="entry name" value="Response_reg"/>
    <property type="match status" value="1"/>
</dbReference>
<name>A0A3T0KTP7_9BACI</name>
<keyword evidence="2" id="KW-0902">Two-component regulatory system</keyword>
<dbReference type="KEGG" id="pasa:BAOM_3178"/>
<dbReference type="PANTHER" id="PTHR44591:SF3">
    <property type="entry name" value="RESPONSE REGULATORY DOMAIN-CONTAINING PROTEIN"/>
    <property type="match status" value="1"/>
</dbReference>
<accession>A0A3T0KTP7</accession>
<dbReference type="EMBL" id="CP026095">
    <property type="protein sequence ID" value="AZV43787.1"/>
    <property type="molecule type" value="Genomic_DNA"/>
</dbReference>
<dbReference type="AlphaFoldDB" id="A0A3T0KTP7"/>
<dbReference type="PANTHER" id="PTHR44591">
    <property type="entry name" value="STRESS RESPONSE REGULATOR PROTEIN 1"/>
    <property type="match status" value="1"/>
</dbReference>
<dbReference type="PIRSF" id="PIRSF036382">
    <property type="entry name" value="RR_antiterm"/>
    <property type="match status" value="1"/>
</dbReference>
<keyword evidence="1" id="KW-0597">Phosphoprotein</keyword>
<dbReference type="GO" id="GO:0000160">
    <property type="term" value="P:phosphorelay signal transduction system"/>
    <property type="evidence" value="ECO:0007669"/>
    <property type="project" value="UniProtKB-KW"/>
</dbReference>
<evidence type="ECO:0000313" key="3">
    <source>
        <dbReference type="EMBL" id="AZV43787.1"/>
    </source>
</evidence>
<dbReference type="PROSITE" id="PS50921">
    <property type="entry name" value="ANTAR"/>
    <property type="match status" value="1"/>
</dbReference>
<dbReference type="SMART" id="SM01012">
    <property type="entry name" value="ANTAR"/>
    <property type="match status" value="1"/>
</dbReference>
<dbReference type="SUPFAM" id="SSF52172">
    <property type="entry name" value="CheY-like"/>
    <property type="match status" value="1"/>
</dbReference>
<dbReference type="InterPro" id="IPR008327">
    <property type="entry name" value="Sig_transdc_resp-reg_antiterm"/>
</dbReference>
<dbReference type="InterPro" id="IPR036388">
    <property type="entry name" value="WH-like_DNA-bd_sf"/>
</dbReference>
<organism evidence="3 4">
    <name type="scientific">Peribacillus asahii</name>
    <dbReference type="NCBI Taxonomy" id="228899"/>
    <lineage>
        <taxon>Bacteria</taxon>
        <taxon>Bacillati</taxon>
        <taxon>Bacillota</taxon>
        <taxon>Bacilli</taxon>
        <taxon>Bacillales</taxon>
        <taxon>Bacillaceae</taxon>
        <taxon>Peribacillus</taxon>
    </lineage>
</organism>
<evidence type="ECO:0000256" key="1">
    <source>
        <dbReference type="ARBA" id="ARBA00022553"/>
    </source>
</evidence>
<dbReference type="Gene3D" id="3.40.50.2300">
    <property type="match status" value="1"/>
</dbReference>
<dbReference type="Gene3D" id="1.10.10.10">
    <property type="entry name" value="Winged helix-like DNA-binding domain superfamily/Winged helix DNA-binding domain"/>
    <property type="match status" value="1"/>
</dbReference>
<dbReference type="PROSITE" id="PS50110">
    <property type="entry name" value="RESPONSE_REGULATORY"/>
    <property type="match status" value="1"/>
</dbReference>
<dbReference type="InterPro" id="IPR001789">
    <property type="entry name" value="Sig_transdc_resp-reg_receiver"/>
</dbReference>
<dbReference type="RefSeq" id="WP_127762578.1">
    <property type="nucleotide sequence ID" value="NZ_CP026095.1"/>
</dbReference>